<comment type="similarity">
    <text evidence="2 16">Belongs to the MYST (SAS/MOZ) family.</text>
</comment>
<feature type="compositionally biased region" description="Polar residues" evidence="17">
    <location>
        <begin position="297"/>
        <end position="307"/>
    </location>
</feature>
<evidence type="ECO:0000256" key="3">
    <source>
        <dbReference type="ARBA" id="ARBA00013184"/>
    </source>
</evidence>
<feature type="region of interest" description="Disordered" evidence="17">
    <location>
        <begin position="361"/>
        <end position="390"/>
    </location>
</feature>
<dbReference type="PANTHER" id="PTHR10615">
    <property type="entry name" value="HISTONE ACETYLTRANSFERASE"/>
    <property type="match status" value="1"/>
</dbReference>
<feature type="compositionally biased region" description="Polar residues" evidence="17">
    <location>
        <begin position="94"/>
        <end position="110"/>
    </location>
</feature>
<dbReference type="KEGG" id="kpin:30172292"/>
<feature type="region of interest" description="Disordered" evidence="17">
    <location>
        <begin position="1030"/>
        <end position="1128"/>
    </location>
</feature>
<evidence type="ECO:0000256" key="13">
    <source>
        <dbReference type="ARBA" id="ARBA00023242"/>
    </source>
</evidence>
<feature type="compositionally biased region" description="Acidic residues" evidence="17">
    <location>
        <begin position="1092"/>
        <end position="1128"/>
    </location>
</feature>
<dbReference type="GO" id="GO:0008270">
    <property type="term" value="F:zinc ion binding"/>
    <property type="evidence" value="ECO:0007669"/>
    <property type="project" value="UniProtKB-KW"/>
</dbReference>
<evidence type="ECO:0000313" key="22">
    <source>
        <dbReference type="Proteomes" id="UP000094020"/>
    </source>
</evidence>
<keyword evidence="12" id="KW-0804">Transcription</keyword>
<evidence type="ECO:0000256" key="5">
    <source>
        <dbReference type="ARBA" id="ARBA00022723"/>
    </source>
</evidence>
<comment type="catalytic activity">
    <reaction evidence="16">
        <text>L-lysyl-[protein] + acetyl-CoA = N(6)-acetyl-L-lysyl-[protein] + CoA + H(+)</text>
        <dbReference type="Rhea" id="RHEA:45948"/>
        <dbReference type="Rhea" id="RHEA-COMP:9752"/>
        <dbReference type="Rhea" id="RHEA-COMP:10731"/>
        <dbReference type="ChEBI" id="CHEBI:15378"/>
        <dbReference type="ChEBI" id="CHEBI:29969"/>
        <dbReference type="ChEBI" id="CHEBI:57287"/>
        <dbReference type="ChEBI" id="CHEBI:57288"/>
        <dbReference type="ChEBI" id="CHEBI:61930"/>
        <dbReference type="EC" id="2.3.1.48"/>
    </reaction>
</comment>
<dbReference type="CDD" id="cd15526">
    <property type="entry name" value="PHD1_MOZ_d4"/>
    <property type="match status" value="1"/>
</dbReference>
<feature type="compositionally biased region" description="Polar residues" evidence="17">
    <location>
        <begin position="465"/>
        <end position="474"/>
    </location>
</feature>
<dbReference type="RefSeq" id="XP_019011817.1">
    <property type="nucleotide sequence ID" value="XM_019155663.1"/>
</dbReference>
<evidence type="ECO:0000256" key="9">
    <source>
        <dbReference type="ARBA" id="ARBA00022853"/>
    </source>
</evidence>
<feature type="compositionally biased region" description="Polar residues" evidence="17">
    <location>
        <begin position="121"/>
        <end position="131"/>
    </location>
</feature>
<evidence type="ECO:0000256" key="2">
    <source>
        <dbReference type="ARBA" id="ARBA00010107"/>
    </source>
</evidence>
<feature type="domain" description="PHD-type" evidence="18">
    <location>
        <begin position="239"/>
        <end position="289"/>
    </location>
</feature>
<evidence type="ECO:0000256" key="7">
    <source>
        <dbReference type="ARBA" id="ARBA00022771"/>
    </source>
</evidence>
<dbReference type="EMBL" id="KI894010">
    <property type="protein sequence ID" value="OCF50598.1"/>
    <property type="molecule type" value="Genomic_DNA"/>
</dbReference>
<dbReference type="EC" id="2.3.1.48" evidence="3 16"/>
<evidence type="ECO:0000256" key="14">
    <source>
        <dbReference type="PIRSR" id="PIRSR602717-51"/>
    </source>
</evidence>
<keyword evidence="5" id="KW-0479">Metal-binding</keyword>
<keyword evidence="13 16" id="KW-0539">Nucleus</keyword>
<feature type="compositionally biased region" description="Basic residues" evidence="17">
    <location>
        <begin position="797"/>
        <end position="807"/>
    </location>
</feature>
<evidence type="ECO:0000256" key="15">
    <source>
        <dbReference type="PROSITE-ProRule" id="PRU00146"/>
    </source>
</evidence>
<name>A0A1B9I4Z7_9TREE</name>
<dbReference type="Gene3D" id="1.10.10.10">
    <property type="entry name" value="Winged helix-like DNA-binding domain superfamily/Winged helix DNA-binding domain"/>
    <property type="match status" value="1"/>
</dbReference>
<evidence type="ECO:0000256" key="1">
    <source>
        <dbReference type="ARBA" id="ARBA00004123"/>
    </source>
</evidence>
<dbReference type="GeneID" id="30172292"/>
<feature type="compositionally biased region" description="Acidic residues" evidence="17">
    <location>
        <begin position="42"/>
        <end position="52"/>
    </location>
</feature>
<dbReference type="AlphaFoldDB" id="A0A1B9I4Z7"/>
<feature type="domain" description="MYST-type HAT" evidence="19">
    <location>
        <begin position="544"/>
        <end position="859"/>
    </location>
</feature>
<feature type="domain" description="PHD-type" evidence="18">
    <location>
        <begin position="183"/>
        <end position="242"/>
    </location>
</feature>
<dbReference type="PROSITE" id="PS50016">
    <property type="entry name" value="ZF_PHD_2"/>
    <property type="match status" value="2"/>
</dbReference>
<keyword evidence="11" id="KW-0805">Transcription regulation</keyword>
<dbReference type="Gene3D" id="3.30.40.10">
    <property type="entry name" value="Zinc/RING finger domain, C3HC4 (zinc finger)"/>
    <property type="match status" value="1"/>
</dbReference>
<dbReference type="Pfam" id="PF01853">
    <property type="entry name" value="MOZ_SAS"/>
    <property type="match status" value="1"/>
</dbReference>
<evidence type="ECO:0000313" key="21">
    <source>
        <dbReference type="EMBL" id="WWC71214.1"/>
    </source>
</evidence>
<dbReference type="STRING" id="1296096.A0A1B9I4Z7"/>
<dbReference type="SMART" id="SM00249">
    <property type="entry name" value="PHD"/>
    <property type="match status" value="2"/>
</dbReference>
<keyword evidence="7 15" id="KW-0863">Zinc-finger</keyword>
<dbReference type="Proteomes" id="UP000094020">
    <property type="component" value="Chromosome 7"/>
</dbReference>
<keyword evidence="9" id="KW-0156">Chromatin regulator</keyword>
<dbReference type="EMBL" id="CP144525">
    <property type="protein sequence ID" value="WWC71214.1"/>
    <property type="molecule type" value="Genomic_DNA"/>
</dbReference>
<feature type="region of interest" description="Disordered" evidence="17">
    <location>
        <begin position="297"/>
        <end position="336"/>
    </location>
</feature>
<dbReference type="Pfam" id="PF17772">
    <property type="entry name" value="zf-MYST"/>
    <property type="match status" value="1"/>
</dbReference>
<comment type="subcellular location">
    <subcellularLocation>
        <location evidence="1 16">Nucleus</location>
    </subcellularLocation>
</comment>
<dbReference type="InterPro" id="IPR011011">
    <property type="entry name" value="Znf_FYVE_PHD"/>
</dbReference>
<feature type="compositionally biased region" description="Polar residues" evidence="17">
    <location>
        <begin position="784"/>
        <end position="793"/>
    </location>
</feature>
<feature type="region of interest" description="Disordered" evidence="17">
    <location>
        <begin position="1"/>
        <end position="52"/>
    </location>
</feature>
<gene>
    <name evidence="20" type="ORF">I206_03923</name>
    <name evidence="21" type="ORF">I206_105167</name>
</gene>
<feature type="region of interest" description="Disordered" evidence="17">
    <location>
        <begin position="514"/>
        <end position="535"/>
    </location>
</feature>
<dbReference type="GO" id="GO:0003682">
    <property type="term" value="F:chromatin binding"/>
    <property type="evidence" value="ECO:0007669"/>
    <property type="project" value="TreeGrafter"/>
</dbReference>
<dbReference type="FunFam" id="3.30.40.10:FF:000005">
    <property type="entry name" value="zinc finger protein isoform X1"/>
    <property type="match status" value="1"/>
</dbReference>
<evidence type="ECO:0000256" key="11">
    <source>
        <dbReference type="ARBA" id="ARBA00023015"/>
    </source>
</evidence>
<keyword evidence="4" id="KW-0808">Transferase</keyword>
<dbReference type="OrthoDB" id="787137at2759"/>
<dbReference type="Gene3D" id="3.30.60.60">
    <property type="entry name" value="N-acetyl transferase-like"/>
    <property type="match status" value="1"/>
</dbReference>
<organism evidence="20">
    <name type="scientific">Kwoniella pini CBS 10737</name>
    <dbReference type="NCBI Taxonomy" id="1296096"/>
    <lineage>
        <taxon>Eukaryota</taxon>
        <taxon>Fungi</taxon>
        <taxon>Dikarya</taxon>
        <taxon>Basidiomycota</taxon>
        <taxon>Agaricomycotina</taxon>
        <taxon>Tremellomycetes</taxon>
        <taxon>Tremellales</taxon>
        <taxon>Cryptococcaceae</taxon>
        <taxon>Kwoniella</taxon>
    </lineage>
</organism>
<dbReference type="FunFam" id="3.30.60.60:FF:000001">
    <property type="entry name" value="Histone acetyltransferase"/>
    <property type="match status" value="1"/>
</dbReference>
<evidence type="ECO:0000256" key="4">
    <source>
        <dbReference type="ARBA" id="ARBA00022679"/>
    </source>
</evidence>
<evidence type="ECO:0000259" key="18">
    <source>
        <dbReference type="PROSITE" id="PS50016"/>
    </source>
</evidence>
<dbReference type="FunFam" id="3.40.630.30:FF:000001">
    <property type="entry name" value="Histone acetyltransferase"/>
    <property type="match status" value="1"/>
</dbReference>
<evidence type="ECO:0000256" key="16">
    <source>
        <dbReference type="RuleBase" id="RU361211"/>
    </source>
</evidence>
<dbReference type="InterPro" id="IPR001965">
    <property type="entry name" value="Znf_PHD"/>
</dbReference>
<evidence type="ECO:0000259" key="19">
    <source>
        <dbReference type="PROSITE" id="PS51726"/>
    </source>
</evidence>
<proteinExistence type="inferred from homology"/>
<feature type="region of interest" description="Disordered" evidence="17">
    <location>
        <begin position="404"/>
        <end position="501"/>
    </location>
</feature>
<evidence type="ECO:0000256" key="8">
    <source>
        <dbReference type="ARBA" id="ARBA00022833"/>
    </source>
</evidence>
<dbReference type="InterPro" id="IPR040706">
    <property type="entry name" value="Zf-MYST"/>
</dbReference>
<dbReference type="GO" id="GO:0003712">
    <property type="term" value="F:transcription coregulator activity"/>
    <property type="evidence" value="ECO:0007669"/>
    <property type="project" value="TreeGrafter"/>
</dbReference>
<feature type="compositionally biased region" description="Basic and acidic residues" evidence="17">
    <location>
        <begin position="430"/>
        <end position="452"/>
    </location>
</feature>
<dbReference type="InterPro" id="IPR019787">
    <property type="entry name" value="Znf_PHD-finger"/>
</dbReference>
<feature type="region of interest" description="Disordered" evidence="17">
    <location>
        <begin position="94"/>
        <end position="174"/>
    </location>
</feature>
<dbReference type="InterPro" id="IPR016181">
    <property type="entry name" value="Acyl_CoA_acyltransferase"/>
</dbReference>
<feature type="compositionally biased region" description="Low complexity" evidence="17">
    <location>
        <begin position="1"/>
        <end position="16"/>
    </location>
</feature>
<reference evidence="20" key="3">
    <citation type="submission" date="2016-07" db="EMBL/GenBank/DDBJ databases">
        <title>Evolution of pathogenesis and genome organization in the Tremellales.</title>
        <authorList>
            <person name="Cuomo C."/>
            <person name="Litvintseva A."/>
            <person name="Heitman J."/>
            <person name="Chen Y."/>
            <person name="Sun S."/>
            <person name="Springer D."/>
            <person name="Dromer F."/>
            <person name="Young S."/>
            <person name="Zeng Q."/>
            <person name="Chapman S."/>
            <person name="Gujja S."/>
            <person name="Saif S."/>
            <person name="Birren B."/>
        </authorList>
    </citation>
    <scope>NUCLEOTIDE SEQUENCE</scope>
    <source>
        <strain evidence="20">CBS 10737</strain>
    </source>
</reference>
<dbReference type="GO" id="GO:1990467">
    <property type="term" value="C:NuA3a histone acetyltransferase complex"/>
    <property type="evidence" value="ECO:0007669"/>
    <property type="project" value="TreeGrafter"/>
</dbReference>
<feature type="region of interest" description="Disordered" evidence="17">
    <location>
        <begin position="781"/>
        <end position="818"/>
    </location>
</feature>
<dbReference type="Pfam" id="PF00628">
    <property type="entry name" value="PHD"/>
    <property type="match status" value="2"/>
</dbReference>
<dbReference type="SUPFAM" id="SSF57903">
    <property type="entry name" value="FYVE/PHD zinc finger"/>
    <property type="match status" value="2"/>
</dbReference>
<evidence type="ECO:0000256" key="10">
    <source>
        <dbReference type="ARBA" id="ARBA00022990"/>
    </source>
</evidence>
<dbReference type="InterPro" id="IPR002717">
    <property type="entry name" value="HAT_MYST-type"/>
</dbReference>
<sequence length="1128" mass="126400">MRTPTRSSSRPSSIRSGLSHTPSKPFPPLSQNSADIPIDPALLDEDNDLDDAEGELVDDDLDLLKYNKDEHHLQYDQIPPSSSIQPYHLLPNQNSRINIFSPSNSNTNDAPSPRKQARVARSSTSLSTPQPNGHKYQHDDQEEFPQASSSTPKSRPSIKEKGKGKGKGKGNAKTSEQIILAREEICSFCGGNDNINRKRQAERMASCSLCGRSGHPSCLSMGPRMSQRIMQYDWQCIECKTCEICKVKGDDSRLMFCDTCDRGWHSFCLVPKLAKPPKGSWHCPLCVNEQPPLSVSRSAPTISNSASRKGKQKAIETGSLDDVSTPSNIGRPKKHSKINLYHDEDYEVYEEIPPSRIKVKISKREPDKVKSGGRSRKRRDELEDEGTPMIVRLRVPHPRKAVANGVEDDEAGIVEDQAPYGGIIEGSEADTSKTKITEKDKEEYERSRKLAENRLGGPPPLATDSLPNLPNSPMASPGPGSPFYTPNKAKLNGSASTPSLSRGLRDRLLHQSLSANDASPGYPFPQTPNQHQHHPPTIEAVSSGKLEKINKIRFGQFDIDTWYSAPYPEEYVHVPDGRLWLCEFCLKYMKSGFVAGRHRLKCKVRHPPGDEIYRDGSVSVFEVDGRKNKIYCQNLCLLAKMFLDHKTLYYDVEPFLFYVMTEVDELGARFVGYFSKEKRSMDNNVSCIMTLPVRQRKGWGQLLIDFSYALSKKEGRVGSPEKPLSGLGAVTYKGYWKLSVFRYLIDSTENVTLVDISLATSMTLEDIYSTLLSEDMIRSHDDTPSSLSLTPVPNKTPKSRHRNRRKIPVSAKETDEDETTKIPDKYSIIIDKAYIEAVLKKHDQRGYLVLRPERLKYHPFLVTRNPLEQAEKRTQATLDIIGQDTSVNGNNIDVEKLHTPSSPKPTEEEIVKGTDQATLNLVAELSASPARSLRRKREFQDNSVSPIKNTRSRSAMHLNGHANGHDQTPTVTLSPYSRKTRNHLKAAETSPITLDHSQEKGELKQSLSLNGLPSTGQTVISTNRKRIIMTSDTEEEEQIEYDKSPLKNEMNGYHDPIHPEIDTKEDQEDINGDVQFTNDVSPNEEQGINVDAEGEEEEYLEMDAEGEDEDAEGEEEDAEGEDDDEYVG</sequence>
<dbReference type="Gene3D" id="3.40.630.30">
    <property type="match status" value="1"/>
</dbReference>
<dbReference type="GO" id="GO:0005634">
    <property type="term" value="C:nucleus"/>
    <property type="evidence" value="ECO:0007669"/>
    <property type="project" value="UniProtKB-SubCell"/>
</dbReference>
<dbReference type="GO" id="GO:0031507">
    <property type="term" value="P:heterochromatin formation"/>
    <property type="evidence" value="ECO:0007669"/>
    <property type="project" value="UniProtKB-ARBA"/>
</dbReference>
<dbReference type="InterPro" id="IPR013083">
    <property type="entry name" value="Znf_RING/FYVE/PHD"/>
</dbReference>
<feature type="compositionally biased region" description="Polar residues" evidence="17">
    <location>
        <begin position="1074"/>
        <end position="1086"/>
    </location>
</feature>
<evidence type="ECO:0000313" key="20">
    <source>
        <dbReference type="EMBL" id="OCF50598.1"/>
    </source>
</evidence>
<dbReference type="PROSITE" id="PS51726">
    <property type="entry name" value="MYST_HAT"/>
    <property type="match status" value="1"/>
</dbReference>
<keyword evidence="8" id="KW-0862">Zinc</keyword>
<dbReference type="InterPro" id="IPR050603">
    <property type="entry name" value="MYST_HAT"/>
</dbReference>
<accession>A0A1B9I4Z7</accession>
<protein>
    <recommendedName>
        <fullName evidence="3 16">Histone acetyltransferase</fullName>
        <ecNumber evidence="3 16">2.3.1.48</ecNumber>
    </recommendedName>
</protein>
<reference evidence="21" key="4">
    <citation type="submission" date="2024-02" db="EMBL/GenBank/DDBJ databases">
        <title>Comparative genomics of Cryptococcus and Kwoniella reveals pathogenesis evolution and contrasting modes of karyotype evolution via chromosome fusion or intercentromeric recombination.</title>
        <authorList>
            <person name="Coelho M.A."/>
            <person name="David-Palma M."/>
            <person name="Shea T."/>
            <person name="Bowers K."/>
            <person name="McGinley-Smith S."/>
            <person name="Mohammad A.W."/>
            <person name="Gnirke A."/>
            <person name="Yurkov A.M."/>
            <person name="Nowrousian M."/>
            <person name="Sun S."/>
            <person name="Cuomo C.A."/>
            <person name="Heitman J."/>
        </authorList>
    </citation>
    <scope>NUCLEOTIDE SEQUENCE</scope>
    <source>
        <strain evidence="21">CBS 10737</strain>
    </source>
</reference>
<dbReference type="GO" id="GO:0004402">
    <property type="term" value="F:histone acetyltransferase activity"/>
    <property type="evidence" value="ECO:0007669"/>
    <property type="project" value="InterPro"/>
</dbReference>
<evidence type="ECO:0000256" key="12">
    <source>
        <dbReference type="ARBA" id="ARBA00023163"/>
    </source>
</evidence>
<reference evidence="20" key="1">
    <citation type="submission" date="2013-07" db="EMBL/GenBank/DDBJ databases">
        <title>The Genome Sequence of Cryptococcus pinus CBS10737.</title>
        <authorList>
            <consortium name="The Broad Institute Genome Sequencing Platform"/>
            <person name="Cuomo C."/>
            <person name="Litvintseva A."/>
            <person name="Chen Y."/>
            <person name="Heitman J."/>
            <person name="Sun S."/>
            <person name="Springer D."/>
            <person name="Dromer F."/>
            <person name="Young S.K."/>
            <person name="Zeng Q."/>
            <person name="Gargeya S."/>
            <person name="Fitzgerald M."/>
            <person name="Abouelleil A."/>
            <person name="Alvarado L."/>
            <person name="Berlin A.M."/>
            <person name="Chapman S.B."/>
            <person name="Dewar J."/>
            <person name="Goldberg J."/>
            <person name="Griggs A."/>
            <person name="Gujja S."/>
            <person name="Hansen M."/>
            <person name="Howarth C."/>
            <person name="Imamovic A."/>
            <person name="Larimer J."/>
            <person name="McCowan C."/>
            <person name="Murphy C."/>
            <person name="Pearson M."/>
            <person name="Priest M."/>
            <person name="Roberts A."/>
            <person name="Saif S."/>
            <person name="Shea T."/>
            <person name="Sykes S."/>
            <person name="Wortman J."/>
            <person name="Nusbaum C."/>
            <person name="Birren B."/>
        </authorList>
    </citation>
    <scope>NUCLEOTIDE SEQUENCE [LARGE SCALE GENOMIC DNA]</scope>
    <source>
        <strain evidence="20">CBS 10737</strain>
    </source>
</reference>
<feature type="active site" description="Proton donor/acceptor" evidence="14">
    <location>
        <position position="721"/>
    </location>
</feature>
<dbReference type="PANTHER" id="PTHR10615:SF161">
    <property type="entry name" value="HISTONE ACETYLTRANSFERASE KAT7"/>
    <property type="match status" value="1"/>
</dbReference>
<keyword evidence="10" id="KW-0007">Acetylation</keyword>
<feature type="compositionally biased region" description="Basic and acidic residues" evidence="17">
    <location>
        <begin position="1055"/>
        <end position="1064"/>
    </location>
</feature>
<evidence type="ECO:0000256" key="17">
    <source>
        <dbReference type="SAM" id="MobiDB-lite"/>
    </source>
</evidence>
<keyword evidence="22" id="KW-1185">Reference proteome</keyword>
<reference evidence="21" key="2">
    <citation type="submission" date="2013-07" db="EMBL/GenBank/DDBJ databases">
        <authorList>
            <consortium name="The Broad Institute Genome Sequencing Platform"/>
            <person name="Cuomo C."/>
            <person name="Litvintseva A."/>
            <person name="Chen Y."/>
            <person name="Heitman J."/>
            <person name="Sun S."/>
            <person name="Springer D."/>
            <person name="Dromer F."/>
            <person name="Young S.K."/>
            <person name="Zeng Q."/>
            <person name="Gargeya S."/>
            <person name="Fitzgerald M."/>
            <person name="Abouelleil A."/>
            <person name="Alvarado L."/>
            <person name="Berlin A.M."/>
            <person name="Chapman S.B."/>
            <person name="Dewar J."/>
            <person name="Goldberg J."/>
            <person name="Griggs A."/>
            <person name="Gujja S."/>
            <person name="Hansen M."/>
            <person name="Howarth C."/>
            <person name="Imamovic A."/>
            <person name="Larimer J."/>
            <person name="McCowan C."/>
            <person name="Murphy C."/>
            <person name="Pearson M."/>
            <person name="Priest M."/>
            <person name="Roberts A."/>
            <person name="Saif S."/>
            <person name="Shea T."/>
            <person name="Sykes S."/>
            <person name="Wortman J."/>
            <person name="Nusbaum C."/>
            <person name="Birren B."/>
        </authorList>
    </citation>
    <scope>NUCLEOTIDE SEQUENCE</scope>
    <source>
        <strain evidence="21">CBS 10737</strain>
    </source>
</reference>
<keyword evidence="6" id="KW-0677">Repeat</keyword>
<dbReference type="InterPro" id="IPR036388">
    <property type="entry name" value="WH-like_DNA-bd_sf"/>
</dbReference>
<dbReference type="GO" id="GO:0006357">
    <property type="term" value="P:regulation of transcription by RNA polymerase II"/>
    <property type="evidence" value="ECO:0007669"/>
    <property type="project" value="TreeGrafter"/>
</dbReference>
<evidence type="ECO:0000256" key="6">
    <source>
        <dbReference type="ARBA" id="ARBA00022737"/>
    </source>
</evidence>
<dbReference type="SUPFAM" id="SSF55729">
    <property type="entry name" value="Acyl-CoA N-acyltransferases (Nat)"/>
    <property type="match status" value="1"/>
</dbReference>